<sequence>MPSSICAAEEPSEDGASVQQLVTFVWPSIMDDFLLAKVLERSVWLAFPMNNLVLEVLLANLHVTQSPRVKEICLGILGNLACHESLVNAISLHNGLTATVVDQLFLDDSACLSEIFRFLAAVLRTSVSVSWAEALFPDEILSRILWIVGNTLNSTLLEKVKDFLSTVIDNQDVTAILLQPFIKVGLINHTISLLASEIEKSSNEGKLDRSDSLDLILIFIEELSAIDSCSGVMSQSDQLIQVLESIVKLPDKFEVTSYCASVVIVLANILSDGKHIVPRLSHDLPFLEGLFDILPLVSDDNQARNALWCILACLLLQAQQIDMTSSSLEQFVSLLLSRFAHIKDDLESHRVDKKRVVS</sequence>
<dbReference type="PANTHER" id="PTHR23424">
    <property type="entry name" value="SERUM AMYLOID A"/>
    <property type="match status" value="1"/>
</dbReference>
<dbReference type="InterPro" id="IPR052464">
    <property type="entry name" value="Synovial_Prolif_Regulator"/>
</dbReference>
<name>A0A811MBJ3_9POAL</name>
<accession>A0A811MBJ3</accession>
<dbReference type="EMBL" id="CAJGYO010000001">
    <property type="protein sequence ID" value="CAD6206188.1"/>
    <property type="molecule type" value="Genomic_DNA"/>
</dbReference>
<dbReference type="InterPro" id="IPR011989">
    <property type="entry name" value="ARM-like"/>
</dbReference>
<keyword evidence="5" id="KW-1185">Reference proteome</keyword>
<evidence type="ECO:0000256" key="2">
    <source>
        <dbReference type="ARBA" id="ARBA00023242"/>
    </source>
</evidence>
<comment type="subcellular location">
    <subcellularLocation>
        <location evidence="1">Nucleus</location>
    </subcellularLocation>
</comment>
<comment type="caution">
    <text evidence="4">The sequence shown here is derived from an EMBL/GenBank/DDBJ whole genome shotgun (WGS) entry which is preliminary data.</text>
</comment>
<evidence type="ECO:0000256" key="1">
    <source>
        <dbReference type="ARBA" id="ARBA00004123"/>
    </source>
</evidence>
<dbReference type="OrthoDB" id="2156856at2759"/>
<dbReference type="GO" id="GO:0005634">
    <property type="term" value="C:nucleus"/>
    <property type="evidence" value="ECO:0007669"/>
    <property type="project" value="UniProtKB-SubCell"/>
</dbReference>
<dbReference type="SUPFAM" id="SSF48371">
    <property type="entry name" value="ARM repeat"/>
    <property type="match status" value="1"/>
</dbReference>
<evidence type="ECO:0000313" key="4">
    <source>
        <dbReference type="EMBL" id="CAD6206188.1"/>
    </source>
</evidence>
<dbReference type="AlphaFoldDB" id="A0A811MBJ3"/>
<reference evidence="4" key="1">
    <citation type="submission" date="2020-10" db="EMBL/GenBank/DDBJ databases">
        <authorList>
            <person name="Han B."/>
            <person name="Lu T."/>
            <person name="Zhao Q."/>
            <person name="Huang X."/>
            <person name="Zhao Y."/>
        </authorList>
    </citation>
    <scope>NUCLEOTIDE SEQUENCE</scope>
</reference>
<evidence type="ECO:0008006" key="6">
    <source>
        <dbReference type="Google" id="ProtNLM"/>
    </source>
</evidence>
<evidence type="ECO:0000256" key="3">
    <source>
        <dbReference type="ARBA" id="ARBA00038401"/>
    </source>
</evidence>
<dbReference type="Proteomes" id="UP000604825">
    <property type="component" value="Unassembled WGS sequence"/>
</dbReference>
<comment type="similarity">
    <text evidence="3">Belongs to the SAAL1 family.</text>
</comment>
<organism evidence="4 5">
    <name type="scientific">Miscanthus lutarioriparius</name>
    <dbReference type="NCBI Taxonomy" id="422564"/>
    <lineage>
        <taxon>Eukaryota</taxon>
        <taxon>Viridiplantae</taxon>
        <taxon>Streptophyta</taxon>
        <taxon>Embryophyta</taxon>
        <taxon>Tracheophyta</taxon>
        <taxon>Spermatophyta</taxon>
        <taxon>Magnoliopsida</taxon>
        <taxon>Liliopsida</taxon>
        <taxon>Poales</taxon>
        <taxon>Poaceae</taxon>
        <taxon>PACMAD clade</taxon>
        <taxon>Panicoideae</taxon>
        <taxon>Andropogonodae</taxon>
        <taxon>Andropogoneae</taxon>
        <taxon>Saccharinae</taxon>
        <taxon>Miscanthus</taxon>
    </lineage>
</organism>
<proteinExistence type="inferred from homology"/>
<keyword evidence="2" id="KW-0539">Nucleus</keyword>
<evidence type="ECO:0000313" key="5">
    <source>
        <dbReference type="Proteomes" id="UP000604825"/>
    </source>
</evidence>
<dbReference type="PANTHER" id="PTHR23424:SF23">
    <property type="entry name" value="PROTEIN SAAL1"/>
    <property type="match status" value="1"/>
</dbReference>
<gene>
    <name evidence="4" type="ORF">NCGR_LOCUS3926</name>
</gene>
<dbReference type="Gene3D" id="1.25.10.10">
    <property type="entry name" value="Leucine-rich Repeat Variant"/>
    <property type="match status" value="1"/>
</dbReference>
<dbReference type="InterPro" id="IPR016024">
    <property type="entry name" value="ARM-type_fold"/>
</dbReference>
<protein>
    <recommendedName>
        <fullName evidence="6">ARM repeat superfamily protein</fullName>
    </recommendedName>
</protein>